<evidence type="ECO:0000313" key="2">
    <source>
        <dbReference type="Proteomes" id="UP001194468"/>
    </source>
</evidence>
<gene>
    <name evidence="1" type="ORF">L210DRAFT_869429</name>
</gene>
<dbReference type="Proteomes" id="UP001194468">
    <property type="component" value="Unassembled WGS sequence"/>
</dbReference>
<reference evidence="1" key="2">
    <citation type="journal article" date="2020" name="Nat. Commun.">
        <title>Large-scale genome sequencing of mycorrhizal fungi provides insights into the early evolution of symbiotic traits.</title>
        <authorList>
            <person name="Miyauchi S."/>
            <person name="Kiss E."/>
            <person name="Kuo A."/>
            <person name="Drula E."/>
            <person name="Kohler A."/>
            <person name="Sanchez-Garcia M."/>
            <person name="Morin E."/>
            <person name="Andreopoulos B."/>
            <person name="Barry K.W."/>
            <person name="Bonito G."/>
            <person name="Buee M."/>
            <person name="Carver A."/>
            <person name="Chen C."/>
            <person name="Cichocki N."/>
            <person name="Clum A."/>
            <person name="Culley D."/>
            <person name="Crous P.W."/>
            <person name="Fauchery L."/>
            <person name="Girlanda M."/>
            <person name="Hayes R.D."/>
            <person name="Keri Z."/>
            <person name="LaButti K."/>
            <person name="Lipzen A."/>
            <person name="Lombard V."/>
            <person name="Magnuson J."/>
            <person name="Maillard F."/>
            <person name="Murat C."/>
            <person name="Nolan M."/>
            <person name="Ohm R.A."/>
            <person name="Pangilinan J."/>
            <person name="Pereira M.F."/>
            <person name="Perotto S."/>
            <person name="Peter M."/>
            <person name="Pfister S."/>
            <person name="Riley R."/>
            <person name="Sitrit Y."/>
            <person name="Stielow J.B."/>
            <person name="Szollosi G."/>
            <person name="Zifcakova L."/>
            <person name="Stursova M."/>
            <person name="Spatafora J.W."/>
            <person name="Tedersoo L."/>
            <person name="Vaario L.M."/>
            <person name="Yamada A."/>
            <person name="Yan M."/>
            <person name="Wang P."/>
            <person name="Xu J."/>
            <person name="Bruns T."/>
            <person name="Baldrian P."/>
            <person name="Vilgalys R."/>
            <person name="Dunand C."/>
            <person name="Henrissat B."/>
            <person name="Grigoriev I.V."/>
            <person name="Hibbett D."/>
            <person name="Nagy L.G."/>
            <person name="Martin F.M."/>
        </authorList>
    </citation>
    <scope>NUCLEOTIDE SEQUENCE</scope>
    <source>
        <strain evidence="1">BED1</strain>
    </source>
</reference>
<name>A0AAD4BJJ2_BOLED</name>
<sequence>MSDLFFLHNSPSHEDMFNITAIHYLPDPTAPKVLFNVAIYSASGEGIVDNPTTVPSFYHDHLRCFLWRHCVYMELVSRENLALAKNLRPLLERYTFYMDAMVEGLLTTARNMTFANDPTFRSSLFSQYLIVEYHVGCHEFVETRHSQSLTRPVRRMY</sequence>
<comment type="caution">
    <text evidence="1">The sequence shown here is derived from an EMBL/GenBank/DDBJ whole genome shotgun (WGS) entry which is preliminary data.</text>
</comment>
<keyword evidence="2" id="KW-1185">Reference proteome</keyword>
<dbReference type="AlphaFoldDB" id="A0AAD4BJJ2"/>
<accession>A0AAD4BJJ2</accession>
<proteinExistence type="predicted"/>
<evidence type="ECO:0000313" key="1">
    <source>
        <dbReference type="EMBL" id="KAF8432338.1"/>
    </source>
</evidence>
<reference evidence="1" key="1">
    <citation type="submission" date="2019-10" db="EMBL/GenBank/DDBJ databases">
        <authorList>
            <consortium name="DOE Joint Genome Institute"/>
            <person name="Kuo A."/>
            <person name="Miyauchi S."/>
            <person name="Kiss E."/>
            <person name="Drula E."/>
            <person name="Kohler A."/>
            <person name="Sanchez-Garcia M."/>
            <person name="Andreopoulos B."/>
            <person name="Barry K.W."/>
            <person name="Bonito G."/>
            <person name="Buee M."/>
            <person name="Carver A."/>
            <person name="Chen C."/>
            <person name="Cichocki N."/>
            <person name="Clum A."/>
            <person name="Culley D."/>
            <person name="Crous P.W."/>
            <person name="Fauchery L."/>
            <person name="Girlanda M."/>
            <person name="Hayes R."/>
            <person name="Keri Z."/>
            <person name="LaButti K."/>
            <person name="Lipzen A."/>
            <person name="Lombard V."/>
            <person name="Magnuson J."/>
            <person name="Maillard F."/>
            <person name="Morin E."/>
            <person name="Murat C."/>
            <person name="Nolan M."/>
            <person name="Ohm R."/>
            <person name="Pangilinan J."/>
            <person name="Pereira M."/>
            <person name="Perotto S."/>
            <person name="Peter M."/>
            <person name="Riley R."/>
            <person name="Sitrit Y."/>
            <person name="Stielow B."/>
            <person name="Szollosi G."/>
            <person name="Zifcakova L."/>
            <person name="Stursova M."/>
            <person name="Spatafora J.W."/>
            <person name="Tedersoo L."/>
            <person name="Vaario L.-M."/>
            <person name="Yamada A."/>
            <person name="Yan M."/>
            <person name="Wang P."/>
            <person name="Xu J."/>
            <person name="Bruns T."/>
            <person name="Baldrian P."/>
            <person name="Vilgalys R."/>
            <person name="Henrissat B."/>
            <person name="Grigoriev I.V."/>
            <person name="Hibbett D."/>
            <person name="Nagy L.G."/>
            <person name="Martin F.M."/>
        </authorList>
    </citation>
    <scope>NUCLEOTIDE SEQUENCE</scope>
    <source>
        <strain evidence="1">BED1</strain>
    </source>
</reference>
<organism evidence="1 2">
    <name type="scientific">Boletus edulis BED1</name>
    <dbReference type="NCBI Taxonomy" id="1328754"/>
    <lineage>
        <taxon>Eukaryota</taxon>
        <taxon>Fungi</taxon>
        <taxon>Dikarya</taxon>
        <taxon>Basidiomycota</taxon>
        <taxon>Agaricomycotina</taxon>
        <taxon>Agaricomycetes</taxon>
        <taxon>Agaricomycetidae</taxon>
        <taxon>Boletales</taxon>
        <taxon>Boletineae</taxon>
        <taxon>Boletaceae</taxon>
        <taxon>Boletoideae</taxon>
        <taxon>Boletus</taxon>
    </lineage>
</organism>
<protein>
    <submittedName>
        <fullName evidence="1">Uncharacterized protein</fullName>
    </submittedName>
</protein>
<dbReference type="EMBL" id="WHUW01000041">
    <property type="protein sequence ID" value="KAF8432338.1"/>
    <property type="molecule type" value="Genomic_DNA"/>
</dbReference>